<dbReference type="AlphaFoldDB" id="A0A285NWA2"/>
<sequence length="147" mass="16864">MLDMVAWCTENSSDAPPTGQLANLQRKASARIIGVIRPLVVMERDHGRKICYIFKVKNVSKESIMEEQMYAVPFSLVGFFFTNKPIEESIRSDLTPEEMEKLQELLARFLFTEDIKIALYPSVVPPDQAEEALEELEDMMFGEDQEE</sequence>
<accession>A0A285NWA2</accession>
<keyword evidence="2" id="KW-1185">Reference proteome</keyword>
<dbReference type="Proteomes" id="UP000218627">
    <property type="component" value="Unassembled WGS sequence"/>
</dbReference>
<gene>
    <name evidence="1" type="ORF">SAMN06265353_0363</name>
</gene>
<proteinExistence type="predicted"/>
<protein>
    <submittedName>
        <fullName evidence="1">Uncharacterized protein</fullName>
    </submittedName>
</protein>
<evidence type="ECO:0000313" key="2">
    <source>
        <dbReference type="Proteomes" id="UP000218627"/>
    </source>
</evidence>
<dbReference type="EMBL" id="OBEN01000001">
    <property type="protein sequence ID" value="SNZ11921.1"/>
    <property type="molecule type" value="Genomic_DNA"/>
</dbReference>
<evidence type="ECO:0000313" key="1">
    <source>
        <dbReference type="EMBL" id="SNZ11921.1"/>
    </source>
</evidence>
<reference evidence="2" key="1">
    <citation type="submission" date="2017-09" db="EMBL/GenBank/DDBJ databases">
        <authorList>
            <person name="Varghese N."/>
            <person name="Submissions S."/>
        </authorList>
    </citation>
    <scope>NUCLEOTIDE SEQUENCE [LARGE SCALE GENOMIC DNA]</scope>
    <source>
        <strain evidence="2">DSM 2913</strain>
    </source>
</reference>
<name>A0A285NWA2_9AQUI</name>
<organism evidence="1 2">
    <name type="scientific">Hydrogenobacter hydrogenophilus</name>
    <dbReference type="NCBI Taxonomy" id="35835"/>
    <lineage>
        <taxon>Bacteria</taxon>
        <taxon>Pseudomonadati</taxon>
        <taxon>Aquificota</taxon>
        <taxon>Aquificia</taxon>
        <taxon>Aquificales</taxon>
        <taxon>Aquificaceae</taxon>
        <taxon>Hydrogenobacter</taxon>
    </lineage>
</organism>